<accession>A0A328U7E9</accession>
<sequence length="215" mass="24541">MLKKPRGCGFFVRWSSKEAAGRICAYSANGQISKELFGKNVKITCNEGVFMKLIKIILLLTFLFSFLPNQAFGKTVENEITLKEALQIGVVKAKEWNRDGKLAWITSVDENKGGSRGFNGRRFNWNLVFINPERTETLILSVSEKRITNNFIHKGLNQYELVNLDDVKVDSPTLVEIAKSKLKLKPGTEWATGYHFHLRIIDEQHWSSLCCLKRC</sequence>
<name>A0A328U7E9_9BACL</name>
<keyword evidence="2" id="KW-1185">Reference proteome</keyword>
<organism evidence="1 2">
    <name type="scientific">Paenibacillus montanisoli</name>
    <dbReference type="NCBI Taxonomy" id="2081970"/>
    <lineage>
        <taxon>Bacteria</taxon>
        <taxon>Bacillati</taxon>
        <taxon>Bacillota</taxon>
        <taxon>Bacilli</taxon>
        <taxon>Bacillales</taxon>
        <taxon>Paenibacillaceae</taxon>
        <taxon>Paenibacillus</taxon>
    </lineage>
</organism>
<dbReference type="OrthoDB" id="2618645at2"/>
<comment type="caution">
    <text evidence="1">The sequence shown here is derived from an EMBL/GenBank/DDBJ whole genome shotgun (WGS) entry which is preliminary data.</text>
</comment>
<evidence type="ECO:0000313" key="2">
    <source>
        <dbReference type="Proteomes" id="UP000249260"/>
    </source>
</evidence>
<protein>
    <submittedName>
        <fullName evidence="1">Uncharacterized protein</fullName>
    </submittedName>
</protein>
<proteinExistence type="predicted"/>
<gene>
    <name evidence="1" type="ORF">DL346_08505</name>
</gene>
<reference evidence="1 2" key="1">
    <citation type="submission" date="2018-06" db="EMBL/GenBank/DDBJ databases">
        <title>Paenibacillus montanisoli sp. nov., isolated from mountain area soil.</title>
        <authorList>
            <person name="Wu M."/>
        </authorList>
    </citation>
    <scope>NUCLEOTIDE SEQUENCE [LARGE SCALE GENOMIC DNA]</scope>
    <source>
        <strain evidence="1 2">RA17</strain>
    </source>
</reference>
<dbReference type="Proteomes" id="UP000249260">
    <property type="component" value="Unassembled WGS sequence"/>
</dbReference>
<dbReference type="RefSeq" id="WP_112881573.1">
    <property type="nucleotide sequence ID" value="NZ_QLUW01000001.1"/>
</dbReference>
<dbReference type="AlphaFoldDB" id="A0A328U7E9"/>
<dbReference type="EMBL" id="QLUW01000001">
    <property type="protein sequence ID" value="RAP78450.1"/>
    <property type="molecule type" value="Genomic_DNA"/>
</dbReference>
<evidence type="ECO:0000313" key="1">
    <source>
        <dbReference type="EMBL" id="RAP78450.1"/>
    </source>
</evidence>